<evidence type="ECO:0000259" key="1">
    <source>
        <dbReference type="PROSITE" id="PS50086"/>
    </source>
</evidence>
<dbReference type="PANTHER" id="PTHR47219">
    <property type="entry name" value="RAB GTPASE-ACTIVATING PROTEIN 1-LIKE"/>
    <property type="match status" value="1"/>
</dbReference>
<dbReference type="PROSITE" id="PS50086">
    <property type="entry name" value="TBC_RABGAP"/>
    <property type="match status" value="1"/>
</dbReference>
<protein>
    <recommendedName>
        <fullName evidence="1">Rab-GAP TBC domain-containing protein</fullName>
    </recommendedName>
</protein>
<feature type="non-terminal residue" evidence="2">
    <location>
        <position position="1"/>
    </location>
</feature>
<feature type="domain" description="Rab-GAP TBC" evidence="1">
    <location>
        <begin position="41"/>
        <end position="228"/>
    </location>
</feature>
<evidence type="ECO:0000313" key="2">
    <source>
        <dbReference type="EMBL" id="CAK9252903.1"/>
    </source>
</evidence>
<feature type="non-terminal residue" evidence="2">
    <location>
        <position position="228"/>
    </location>
</feature>
<accession>A0ABP0VEN5</accession>
<reference evidence="2" key="1">
    <citation type="submission" date="2024-02" db="EMBL/GenBank/DDBJ databases">
        <authorList>
            <consortium name="ELIXIR-Norway"/>
            <consortium name="Elixir Norway"/>
        </authorList>
    </citation>
    <scope>NUCLEOTIDE SEQUENCE</scope>
</reference>
<dbReference type="Gene3D" id="1.10.10.750">
    <property type="entry name" value="Ypt/Rab-GAP domain of gyp1p, domain 1"/>
    <property type="match status" value="1"/>
</dbReference>
<proteinExistence type="predicted"/>
<comment type="caution">
    <text evidence="2">The sequence shown here is derived from an EMBL/GenBank/DDBJ whole genome shotgun (WGS) entry which is preliminary data.</text>
</comment>
<name>A0ABP0VEN5_9BRYO</name>
<organism evidence="2 3">
    <name type="scientific">Sphagnum jensenii</name>
    <dbReference type="NCBI Taxonomy" id="128206"/>
    <lineage>
        <taxon>Eukaryota</taxon>
        <taxon>Viridiplantae</taxon>
        <taxon>Streptophyta</taxon>
        <taxon>Embryophyta</taxon>
        <taxon>Bryophyta</taxon>
        <taxon>Sphagnophytina</taxon>
        <taxon>Sphagnopsida</taxon>
        <taxon>Sphagnales</taxon>
        <taxon>Sphagnaceae</taxon>
        <taxon>Sphagnum</taxon>
    </lineage>
</organism>
<dbReference type="SUPFAM" id="SSF47923">
    <property type="entry name" value="Ypt/Rab-GAP domain of gyp1p"/>
    <property type="match status" value="1"/>
</dbReference>
<dbReference type="Proteomes" id="UP001497444">
    <property type="component" value="Unassembled WGS sequence"/>
</dbReference>
<dbReference type="InterPro" id="IPR050302">
    <property type="entry name" value="Rab_GAP_TBC_domain"/>
</dbReference>
<dbReference type="Gene3D" id="1.10.472.80">
    <property type="entry name" value="Ypt/Rab-GAP domain of gyp1p, domain 3"/>
    <property type="match status" value="1"/>
</dbReference>
<dbReference type="Gene3D" id="1.10.8.270">
    <property type="entry name" value="putative rabgap domain of human tbc1 domain family member 14 like domains"/>
    <property type="match status" value="1"/>
</dbReference>
<dbReference type="InterPro" id="IPR035969">
    <property type="entry name" value="Rab-GAP_TBC_sf"/>
</dbReference>
<keyword evidence="3" id="KW-1185">Reference proteome</keyword>
<dbReference type="SMART" id="SM00164">
    <property type="entry name" value="TBC"/>
    <property type="match status" value="1"/>
</dbReference>
<dbReference type="EMBL" id="CAXAQS010000728">
    <property type="protein sequence ID" value="CAK9252903.1"/>
    <property type="molecule type" value="Genomic_DNA"/>
</dbReference>
<dbReference type="PANTHER" id="PTHR47219:SF4">
    <property type="entry name" value="TBC1 DOMAIN FAMILY MEMBER 10A"/>
    <property type="match status" value="1"/>
</dbReference>
<gene>
    <name evidence="2" type="ORF">CSSPJE1EN1_LOCUS28281</name>
</gene>
<dbReference type="Pfam" id="PF00566">
    <property type="entry name" value="RabGAP-TBC"/>
    <property type="match status" value="1"/>
</dbReference>
<evidence type="ECO:0000313" key="3">
    <source>
        <dbReference type="Proteomes" id="UP001497444"/>
    </source>
</evidence>
<sequence length="228" mass="26886">LKAKELKLIREREKKWIHMLHNWDKYITRRWKKVRDRCRKGIPHSVRGQAWLHLCGAHHQMRLHPNAFIELSGQPGNEQVVDEIQKDLHRQFPNHEMFAKRDGSGQLDLFYVLKAFSILKPDIGYCQGQAPIAAVLLMHMPAEHAFWSLVAICDHYLPGYFSPGLEAIQLHGDMLFAFLKRFSPNAHKLMKDQKIEPILYMTEWFMCVFARTLPWTSVLHVWDMFLCE</sequence>
<dbReference type="InterPro" id="IPR000195">
    <property type="entry name" value="Rab-GAP-TBC_dom"/>
</dbReference>